<dbReference type="Gene3D" id="2.30.40.10">
    <property type="entry name" value="Urease, subunit C, domain 1"/>
    <property type="match status" value="1"/>
</dbReference>
<comment type="similarity">
    <text evidence="1">Belongs to the TolB family.</text>
</comment>
<dbReference type="SUPFAM" id="SSF51556">
    <property type="entry name" value="Metallo-dependent hydrolases"/>
    <property type="match status" value="1"/>
</dbReference>
<dbReference type="InterPro" id="IPR011659">
    <property type="entry name" value="WD40"/>
</dbReference>
<dbReference type="Pfam" id="PF26549">
    <property type="entry name" value="Tricorn_N"/>
    <property type="match status" value="2"/>
</dbReference>
<accession>A0A1I1W1M9</accession>
<dbReference type="InterPro" id="IPR006680">
    <property type="entry name" value="Amidohydro-rel"/>
</dbReference>
<dbReference type="InterPro" id="IPR032466">
    <property type="entry name" value="Metal_Hydrolase"/>
</dbReference>
<dbReference type="PANTHER" id="PTHR36842:SF1">
    <property type="entry name" value="PROTEIN TOLB"/>
    <property type="match status" value="1"/>
</dbReference>
<keyword evidence="4" id="KW-1185">Reference proteome</keyword>
<dbReference type="GO" id="GO:0016810">
    <property type="term" value="F:hydrolase activity, acting on carbon-nitrogen (but not peptide) bonds"/>
    <property type="evidence" value="ECO:0007669"/>
    <property type="project" value="InterPro"/>
</dbReference>
<feature type="domain" description="Amidohydrolase-related" evidence="2">
    <location>
        <begin position="659"/>
        <end position="995"/>
    </location>
</feature>
<dbReference type="Pfam" id="PF01979">
    <property type="entry name" value="Amidohydro_1"/>
    <property type="match status" value="1"/>
</dbReference>
<proteinExistence type="inferred from homology"/>
<protein>
    <submittedName>
        <fullName evidence="3">Imidazolonepropionase</fullName>
    </submittedName>
</protein>
<dbReference type="RefSeq" id="WP_093829289.1">
    <property type="nucleotide sequence ID" value="NZ_FOLQ01000008.1"/>
</dbReference>
<dbReference type="OrthoDB" id="9815657at2"/>
<evidence type="ECO:0000313" key="4">
    <source>
        <dbReference type="Proteomes" id="UP000198598"/>
    </source>
</evidence>
<gene>
    <name evidence="3" type="ORF">SAMN05216167_10813</name>
</gene>
<dbReference type="Proteomes" id="UP000198598">
    <property type="component" value="Unassembled WGS sequence"/>
</dbReference>
<dbReference type="InterPro" id="IPR011059">
    <property type="entry name" value="Metal-dep_hydrolase_composite"/>
</dbReference>
<dbReference type="STRING" id="662367.SAMN05216167_10813"/>
<name>A0A1I1W1M9_9BACT</name>
<dbReference type="AlphaFoldDB" id="A0A1I1W1M9"/>
<dbReference type="Gene3D" id="2.120.10.30">
    <property type="entry name" value="TolB, C-terminal domain"/>
    <property type="match status" value="3"/>
</dbReference>
<dbReference type="SUPFAM" id="SSF51338">
    <property type="entry name" value="Composite domain of metallo-dependent hydrolases"/>
    <property type="match status" value="1"/>
</dbReference>
<organism evidence="3 4">
    <name type="scientific">Spirosoma endophyticum</name>
    <dbReference type="NCBI Taxonomy" id="662367"/>
    <lineage>
        <taxon>Bacteria</taxon>
        <taxon>Pseudomonadati</taxon>
        <taxon>Bacteroidota</taxon>
        <taxon>Cytophagia</taxon>
        <taxon>Cytophagales</taxon>
        <taxon>Cytophagaceae</taxon>
        <taxon>Spirosoma</taxon>
    </lineage>
</organism>
<evidence type="ECO:0000256" key="1">
    <source>
        <dbReference type="ARBA" id="ARBA00009820"/>
    </source>
</evidence>
<dbReference type="Pfam" id="PF07676">
    <property type="entry name" value="PD40"/>
    <property type="match status" value="2"/>
</dbReference>
<dbReference type="PANTHER" id="PTHR36842">
    <property type="entry name" value="PROTEIN TOLB HOMOLOG"/>
    <property type="match status" value="1"/>
</dbReference>
<sequence length="1006" mass="110360">MKTVYEPVWRNASVPFLIFVCLFTTHIRAAGIDSIQVNVTQGTNMAADLSPNKSQIAIDLQGTIWVVPASGGTARPITDNLGDCRQPSWSPDGQQVAFHAFWDGRYHLWMVSKNGGKPKQLTTGIYDDREPHWSPDGKRIVFSSDRSGNYDIWQLTLADGKLTQLTSNPANEFNPAFSPDGTQVAFASDRTDAPGIYVVAPGGTEKIISPTNAKLAGPSWQPTGSHVFYNALTNAQSGLATVSVSDSKMQMLTDVAEDVFPFRASWFSANEYLYTADGLLKRRKLGSTTAQTIPFQAIISLPKNTYKRKTYDFDAKTPQKVLGIKGATIAPDGQQIAFAALGDLWILAKGSKTPQRLTQGPTMELEPNWSPDGTKLTYVSDRNGNMDVWIRDMKTGEDKLLSDMTDDLHYPSWSPDGSKVAFYQSDPRNAWGRSTLYTVDVTYTADVTVPKTRKLHESVFVPSQATWSADGKTIAISALHPYSSRYREGVSEVLLLSLDGKNDRYVSPAPAHSLATRGQNGPVWSPDGTKMAYVLDGLLYVTDVQADGSITGKPRQLTTEQSDTPSWTGDSKSLLFLATETLKQVYLTDGHIESHPMELTWQNSQPTAQLVIHAGRLFDGTTNTYRQNVDIVIDGNRIRSIVPHQAGRTGTVIDASNKTVMPGLFEMHTHQHSMVGEKIGRLWLSFGITSVREPGADPYDALERKESWASGTRPGPRQFFTGGLTDGTRIYYGAATSINSDEQLDRELNRSVRLGYDLIKTYVRMPDAMQQRITTFAHAHGMPVSSHEIFPAMRYDVDAVEHIGGTSRRGYSPKITAMNRSYQDVIQLLAKSGMNITPTASLQGGFSVLGTRDPKLYENRQYKAFYSEDYSNALQASSAQYAKLSPGYLSNFGNLEKGVKALVDAGAHVTTGTDSPFVPYGLSLHTELQVFVDAGLTPYQALRSATIWAAETVGVSKDLGSIEPGKLADLVIVNGDPLTNIKDALNVEQVIKNGVVFPIDQLLTRP</sequence>
<dbReference type="InterPro" id="IPR011042">
    <property type="entry name" value="6-blade_b-propeller_TolB-like"/>
</dbReference>
<dbReference type="Gene3D" id="1.20.58.520">
    <property type="entry name" value="Amidohydrolase"/>
    <property type="match status" value="1"/>
</dbReference>
<dbReference type="SUPFAM" id="SSF82171">
    <property type="entry name" value="DPP6 N-terminal domain-like"/>
    <property type="match status" value="1"/>
</dbReference>
<dbReference type="EMBL" id="FOLQ01000008">
    <property type="protein sequence ID" value="SFD87203.1"/>
    <property type="molecule type" value="Genomic_DNA"/>
</dbReference>
<dbReference type="Gene3D" id="3.40.50.10910">
    <property type="entry name" value="Amidohydrolase"/>
    <property type="match status" value="1"/>
</dbReference>
<dbReference type="SUPFAM" id="SSF69304">
    <property type="entry name" value="Tricorn protease N-terminal domain"/>
    <property type="match status" value="1"/>
</dbReference>
<evidence type="ECO:0000259" key="2">
    <source>
        <dbReference type="Pfam" id="PF01979"/>
    </source>
</evidence>
<reference evidence="3 4" key="1">
    <citation type="submission" date="2016-10" db="EMBL/GenBank/DDBJ databases">
        <authorList>
            <person name="de Groot N.N."/>
        </authorList>
    </citation>
    <scope>NUCLEOTIDE SEQUENCE [LARGE SCALE GENOMIC DNA]</scope>
    <source>
        <strain evidence="3 4">DSM 26130</strain>
    </source>
</reference>
<dbReference type="Gene3D" id="3.30.110.90">
    <property type="entry name" value="Amidohydrolase"/>
    <property type="match status" value="1"/>
</dbReference>
<evidence type="ECO:0000313" key="3">
    <source>
        <dbReference type="EMBL" id="SFD87203.1"/>
    </source>
</evidence>